<dbReference type="Gene3D" id="1.25.40.570">
    <property type="match status" value="1"/>
</dbReference>
<dbReference type="GO" id="GO:0005737">
    <property type="term" value="C:cytoplasm"/>
    <property type="evidence" value="ECO:0007669"/>
    <property type="project" value="UniProtKB-SubCell"/>
</dbReference>
<dbReference type="PROSITE" id="PS50250">
    <property type="entry name" value="PCI"/>
    <property type="match status" value="1"/>
</dbReference>
<protein>
    <recommendedName>
        <fullName evidence="7">PCI domain-containing protein</fullName>
    </recommendedName>
</protein>
<keyword evidence="4" id="KW-0963">Cytoplasm</keyword>
<evidence type="ECO:0000256" key="3">
    <source>
        <dbReference type="ARBA" id="ARBA00008793"/>
    </source>
</evidence>
<gene>
    <name evidence="8" type="ORF">VC83_08134</name>
</gene>
<dbReference type="Pfam" id="PF01399">
    <property type="entry name" value="PCI"/>
    <property type="match status" value="1"/>
</dbReference>
<evidence type="ECO:0000256" key="1">
    <source>
        <dbReference type="ARBA" id="ARBA00004123"/>
    </source>
</evidence>
<comment type="subcellular location">
    <subcellularLocation>
        <location evidence="2">Cytoplasm</location>
    </subcellularLocation>
    <subcellularLocation>
        <location evidence="1">Nucleus</location>
    </subcellularLocation>
</comment>
<keyword evidence="6" id="KW-0539">Nucleus</keyword>
<dbReference type="Proteomes" id="UP000077154">
    <property type="component" value="Unassembled WGS sequence"/>
</dbReference>
<organism evidence="8">
    <name type="scientific">Pseudogymnoascus destructans</name>
    <dbReference type="NCBI Taxonomy" id="655981"/>
    <lineage>
        <taxon>Eukaryota</taxon>
        <taxon>Fungi</taxon>
        <taxon>Dikarya</taxon>
        <taxon>Ascomycota</taxon>
        <taxon>Pezizomycotina</taxon>
        <taxon>Leotiomycetes</taxon>
        <taxon>Thelebolales</taxon>
        <taxon>Thelebolaceae</taxon>
        <taxon>Pseudogymnoascus</taxon>
    </lineage>
</organism>
<evidence type="ECO:0000256" key="2">
    <source>
        <dbReference type="ARBA" id="ARBA00004496"/>
    </source>
</evidence>
<dbReference type="SUPFAM" id="SSF46785">
    <property type="entry name" value="Winged helix' DNA-binding domain"/>
    <property type="match status" value="1"/>
</dbReference>
<dbReference type="InterPro" id="IPR045135">
    <property type="entry name" value="Rpn7_N"/>
</dbReference>
<reference evidence="8" key="1">
    <citation type="submission" date="2016-03" db="EMBL/GenBank/DDBJ databases">
        <title>Updated assembly of Pseudogymnoascus destructans, the fungus causing white-nose syndrome of bats.</title>
        <authorList>
            <person name="Palmer J.M."/>
            <person name="Drees K.P."/>
            <person name="Foster J.T."/>
            <person name="Lindner D.L."/>
        </authorList>
    </citation>
    <scope>NUCLEOTIDE SEQUENCE [LARGE SCALE GENOMIC DNA]</scope>
    <source>
        <strain evidence="8">20631-21</strain>
    </source>
</reference>
<dbReference type="PANTHER" id="PTHR14145:SF2">
    <property type="entry name" value="COP9 SIGNALOSOME COMPLEX SUBUNIT 1"/>
    <property type="match status" value="1"/>
</dbReference>
<dbReference type="EMBL" id="KV441410">
    <property type="protein sequence ID" value="OAF55247.1"/>
    <property type="molecule type" value="Genomic_DNA"/>
</dbReference>
<dbReference type="AlphaFoldDB" id="A0A176ZZH7"/>
<dbReference type="GO" id="GO:0008180">
    <property type="term" value="C:COP9 signalosome"/>
    <property type="evidence" value="ECO:0007669"/>
    <property type="project" value="UniProtKB-KW"/>
</dbReference>
<dbReference type="eggNOG" id="KOG0686">
    <property type="taxonomic scope" value="Eukaryota"/>
</dbReference>
<dbReference type="RefSeq" id="XP_024320548.1">
    <property type="nucleotide sequence ID" value="XM_024471695.1"/>
</dbReference>
<dbReference type="GeneID" id="36291177"/>
<dbReference type="VEuPathDB" id="FungiDB:GMDG_07764"/>
<accession>A0A176ZZH7</accession>
<name>A0A176ZZH7_9PEZI</name>
<dbReference type="SUPFAM" id="SSF48452">
    <property type="entry name" value="TPR-like"/>
    <property type="match status" value="1"/>
</dbReference>
<feature type="domain" description="PCI" evidence="7">
    <location>
        <begin position="217"/>
        <end position="388"/>
    </location>
</feature>
<dbReference type="Pfam" id="PF10602">
    <property type="entry name" value="RPN7"/>
    <property type="match status" value="1"/>
</dbReference>
<dbReference type="PANTHER" id="PTHR14145">
    <property type="entry name" value="26S PROTESOME SUBUNIT 6"/>
    <property type="match status" value="1"/>
</dbReference>
<dbReference type="InterPro" id="IPR036390">
    <property type="entry name" value="WH_DNA-bd_sf"/>
</dbReference>
<dbReference type="InterPro" id="IPR011990">
    <property type="entry name" value="TPR-like_helical_dom_sf"/>
</dbReference>
<proteinExistence type="inferred from homology"/>
<dbReference type="InterPro" id="IPR019585">
    <property type="entry name" value="Rpn7/CSN1"/>
</dbReference>
<dbReference type="SMART" id="SM00088">
    <property type="entry name" value="PINT"/>
    <property type="match status" value="1"/>
</dbReference>
<dbReference type="InterPro" id="IPR000717">
    <property type="entry name" value="PCI_dom"/>
</dbReference>
<keyword evidence="5" id="KW-0736">Signalosome</keyword>
<evidence type="ECO:0000256" key="6">
    <source>
        <dbReference type="ARBA" id="ARBA00023242"/>
    </source>
</evidence>
<sequence>MAKGQPSQSGPIGEVTEVPKLDLESYIQNYTGTTKFERLLFIGLHSTVLRAEALKAAVAEAKKGRNVAHYNVAQEAYSHVAPDEPEAQHDAQWVASMEKQNKVDGARLEAELKGYKNNLIKESIRIGNEDCGKFYQSTGNLQKAYEAYQRMRQDAIINKHIIELNKHLTTITIEQKNWLGAINHAQKLLSVTEQTQTEEANAVQPFIKIAQGLAFMAQKKYSEAATSFLGVGTGMDAPAIMSGNDVAIYGGLCALASIDRDQLQKRVLNSSTFRSYLELEPEVRRAITSFVNGRYSVCLSIVEGYRNDYLLDIHLSSHVADIFRLIRSKSIAQYFIPFSCVTLESLNASFAQSGESIEEELLGMIKNGTLNARIDTNKGTLNAVIPSPRAQLQQKTLDSVKEYERELRQRILRMNIVNAGLELESKNGVSLGGDQSTDLDHIDFEAIGSPHYGSSFKDLEGDETLG</sequence>
<evidence type="ECO:0000259" key="7">
    <source>
        <dbReference type="PROSITE" id="PS50250"/>
    </source>
</evidence>
<comment type="similarity">
    <text evidence="3">Belongs to the CSN1 family.</text>
</comment>
<evidence type="ECO:0000256" key="5">
    <source>
        <dbReference type="ARBA" id="ARBA00022790"/>
    </source>
</evidence>
<evidence type="ECO:0000313" key="8">
    <source>
        <dbReference type="EMBL" id="OAF55247.1"/>
    </source>
</evidence>
<dbReference type="OrthoDB" id="422427at2759"/>
<evidence type="ECO:0000256" key="4">
    <source>
        <dbReference type="ARBA" id="ARBA00022490"/>
    </source>
</evidence>